<keyword evidence="2" id="KW-0813">Transport</keyword>
<feature type="signal peptide" evidence="6">
    <location>
        <begin position="1"/>
        <end position="17"/>
    </location>
</feature>
<dbReference type="Proteomes" id="UP000198647">
    <property type="component" value="Unassembled WGS sequence"/>
</dbReference>
<accession>A0A1H3AER2</accession>
<evidence type="ECO:0000313" key="9">
    <source>
        <dbReference type="Proteomes" id="UP000198647"/>
    </source>
</evidence>
<comment type="caution">
    <text evidence="8">The sequence shown here is derived from an EMBL/GenBank/DDBJ whole genome shotgun (WGS) entry which is preliminary data.</text>
</comment>
<sequence length="300" mass="34323">MKKITALLFFFALLMLAACGSEETQSNEESNNKEETADTKQDETITFGATTWTSTQVPTAIASQILEEAGYQTEITTVAQPLIFEGLANKDMDVFMDAWLPHTEEELWNKYKDSLQKVTASYKEVPLGWVVPEYMEADSIEDLKGKSDQFTDEVVTIGAGAGIVEISKDIFPAYGLDDYELVPTSESAMMGVVDEKTKAKEPFIITGWRPHSMFQRYDLKFLEESKDLFKYDNVYVLSYQGLEEKHPEAYNILSNWEISVEDLEEMMLKYEKEDKSFEELAQKWIEDNRDKVETMLKSSN</sequence>
<keyword evidence="9" id="KW-1185">Reference proteome</keyword>
<feature type="domain" description="ABC-type glycine betaine transport system substrate-binding" evidence="7">
    <location>
        <begin position="44"/>
        <end position="286"/>
    </location>
</feature>
<dbReference type="Gene3D" id="3.40.190.100">
    <property type="entry name" value="Glycine betaine-binding periplasmic protein, domain 2"/>
    <property type="match status" value="1"/>
</dbReference>
<organism evidence="8 9">
    <name type="scientific">Salimicrobium album</name>
    <dbReference type="NCBI Taxonomy" id="50717"/>
    <lineage>
        <taxon>Bacteria</taxon>
        <taxon>Bacillati</taxon>
        <taxon>Bacillota</taxon>
        <taxon>Bacilli</taxon>
        <taxon>Bacillales</taxon>
        <taxon>Bacillaceae</taxon>
        <taxon>Salimicrobium</taxon>
    </lineage>
</organism>
<dbReference type="Gene3D" id="3.40.190.10">
    <property type="entry name" value="Periplasmic binding protein-like II"/>
    <property type="match status" value="1"/>
</dbReference>
<evidence type="ECO:0000256" key="5">
    <source>
        <dbReference type="SAM" id="Coils"/>
    </source>
</evidence>
<keyword evidence="3" id="KW-1003">Cell membrane</keyword>
<gene>
    <name evidence="8" type="ORF">SAMN04488081_0028</name>
</gene>
<dbReference type="CDD" id="cd13639">
    <property type="entry name" value="PBP2_OpuAC_like"/>
    <property type="match status" value="1"/>
</dbReference>
<evidence type="ECO:0000313" key="8">
    <source>
        <dbReference type="EMBL" id="SDX27961.1"/>
    </source>
</evidence>
<dbReference type="InterPro" id="IPR007210">
    <property type="entry name" value="ABC_Gly_betaine_transp_sub-bd"/>
</dbReference>
<dbReference type="RefSeq" id="WP_093104754.1">
    <property type="nucleotide sequence ID" value="NZ_FNOS01000001.1"/>
</dbReference>
<name>A0A1H3AER2_9BACI</name>
<proteinExistence type="predicted"/>
<evidence type="ECO:0000256" key="6">
    <source>
        <dbReference type="SAM" id="SignalP"/>
    </source>
</evidence>
<dbReference type="EMBL" id="FNOS01000001">
    <property type="protein sequence ID" value="SDX27961.1"/>
    <property type="molecule type" value="Genomic_DNA"/>
</dbReference>
<dbReference type="PANTHER" id="PTHR47737:SF1">
    <property type="entry name" value="GLYCINE BETAINE_PROLINE BETAINE TRANSPORT SYSTEM PERMEASE PROTEIN PROW"/>
    <property type="match status" value="1"/>
</dbReference>
<protein>
    <submittedName>
        <fullName evidence="8">Glycine betaine/proline transport system substrate-binding protein</fullName>
    </submittedName>
</protein>
<keyword evidence="4" id="KW-0472">Membrane</keyword>
<dbReference type="Pfam" id="PF04069">
    <property type="entry name" value="OpuAC"/>
    <property type="match status" value="1"/>
</dbReference>
<feature type="chain" id="PRO_5045904268" evidence="6">
    <location>
        <begin position="18"/>
        <end position="300"/>
    </location>
</feature>
<evidence type="ECO:0000256" key="3">
    <source>
        <dbReference type="ARBA" id="ARBA00022475"/>
    </source>
</evidence>
<comment type="subcellular location">
    <subcellularLocation>
        <location evidence="1">Cell membrane</location>
    </subcellularLocation>
</comment>
<evidence type="ECO:0000256" key="2">
    <source>
        <dbReference type="ARBA" id="ARBA00022448"/>
    </source>
</evidence>
<dbReference type="SUPFAM" id="SSF53850">
    <property type="entry name" value="Periplasmic binding protein-like II"/>
    <property type="match status" value="1"/>
</dbReference>
<keyword evidence="6" id="KW-0732">Signal</keyword>
<reference evidence="8 9" key="1">
    <citation type="submission" date="2016-10" db="EMBL/GenBank/DDBJ databases">
        <authorList>
            <person name="Varghese N."/>
            <person name="Submissions S."/>
        </authorList>
    </citation>
    <scope>NUCLEOTIDE SEQUENCE [LARGE SCALE GENOMIC DNA]</scope>
    <source>
        <strain evidence="8 9">DSM 20748</strain>
    </source>
</reference>
<dbReference type="PANTHER" id="PTHR47737">
    <property type="entry name" value="GLYCINE BETAINE/PROLINE BETAINE TRANSPORT SYSTEM PERMEASE PROTEIN PROW"/>
    <property type="match status" value="1"/>
</dbReference>
<feature type="coiled-coil region" evidence="5">
    <location>
        <begin position="253"/>
        <end position="283"/>
    </location>
</feature>
<keyword evidence="5" id="KW-0175">Coiled coil</keyword>
<evidence type="ECO:0000256" key="1">
    <source>
        <dbReference type="ARBA" id="ARBA00004236"/>
    </source>
</evidence>
<evidence type="ECO:0000256" key="4">
    <source>
        <dbReference type="ARBA" id="ARBA00023136"/>
    </source>
</evidence>
<dbReference type="PROSITE" id="PS51257">
    <property type="entry name" value="PROKAR_LIPOPROTEIN"/>
    <property type="match status" value="1"/>
</dbReference>
<evidence type="ECO:0000259" key="7">
    <source>
        <dbReference type="Pfam" id="PF04069"/>
    </source>
</evidence>